<evidence type="ECO:0000256" key="2">
    <source>
        <dbReference type="ARBA" id="ARBA00006375"/>
    </source>
</evidence>
<dbReference type="InterPro" id="IPR018108">
    <property type="entry name" value="MCP_transmembrane"/>
</dbReference>
<gene>
    <name evidence="11" type="primary">PARPA_13381.1 scaffold 46804</name>
</gene>
<evidence type="ECO:0000256" key="3">
    <source>
        <dbReference type="ARBA" id="ARBA00022448"/>
    </source>
</evidence>
<dbReference type="PANTHER" id="PTHR45683">
    <property type="entry name" value="MITOCHONDRIAL NICOTINAMIDE ADENINE DINUCLEOTIDE TRANSPORTER 1-RELATED-RELATED"/>
    <property type="match status" value="1"/>
</dbReference>
<feature type="transmembrane region" description="Helical" evidence="10">
    <location>
        <begin position="114"/>
        <end position="134"/>
    </location>
</feature>
<dbReference type="Gene3D" id="1.50.40.10">
    <property type="entry name" value="Mitochondrial carrier domain"/>
    <property type="match status" value="1"/>
</dbReference>
<comment type="subcellular location">
    <subcellularLocation>
        <location evidence="1">Membrane</location>
        <topology evidence="1">Multi-pass membrane protein</topology>
    </subcellularLocation>
</comment>
<evidence type="ECO:0000313" key="11">
    <source>
        <dbReference type="EMBL" id="CEP19069.1"/>
    </source>
</evidence>
<evidence type="ECO:0000256" key="4">
    <source>
        <dbReference type="ARBA" id="ARBA00022692"/>
    </source>
</evidence>
<dbReference type="SUPFAM" id="SSF103506">
    <property type="entry name" value="Mitochondrial carrier"/>
    <property type="match status" value="1"/>
</dbReference>
<feature type="transmembrane region" description="Helical" evidence="10">
    <location>
        <begin position="85"/>
        <end position="102"/>
    </location>
</feature>
<evidence type="ECO:0000313" key="12">
    <source>
        <dbReference type="Proteomes" id="UP000054107"/>
    </source>
</evidence>
<evidence type="ECO:0000256" key="1">
    <source>
        <dbReference type="ARBA" id="ARBA00004141"/>
    </source>
</evidence>
<dbReference type="GO" id="GO:0006862">
    <property type="term" value="P:nucleotide transport"/>
    <property type="evidence" value="ECO:0007669"/>
    <property type="project" value="InterPro"/>
</dbReference>
<reference evidence="11 12" key="1">
    <citation type="submission" date="2014-09" db="EMBL/GenBank/DDBJ databases">
        <authorList>
            <person name="Ellenberger Sabrina"/>
        </authorList>
    </citation>
    <scope>NUCLEOTIDE SEQUENCE [LARGE SCALE GENOMIC DNA]</scope>
    <source>
        <strain evidence="11 12">CBS 412.66</strain>
    </source>
</reference>
<feature type="transmembrane region" description="Helical" evidence="10">
    <location>
        <begin position="174"/>
        <end position="195"/>
    </location>
</feature>
<dbReference type="InterPro" id="IPR044712">
    <property type="entry name" value="SLC25A32-like"/>
</dbReference>
<organism evidence="11 12">
    <name type="scientific">Parasitella parasitica</name>
    <dbReference type="NCBI Taxonomy" id="35722"/>
    <lineage>
        <taxon>Eukaryota</taxon>
        <taxon>Fungi</taxon>
        <taxon>Fungi incertae sedis</taxon>
        <taxon>Mucoromycota</taxon>
        <taxon>Mucoromycotina</taxon>
        <taxon>Mucoromycetes</taxon>
        <taxon>Mucorales</taxon>
        <taxon>Mucorineae</taxon>
        <taxon>Mucoraceae</taxon>
        <taxon>Parasitella</taxon>
    </lineage>
</organism>
<dbReference type="GO" id="GO:0055085">
    <property type="term" value="P:transmembrane transport"/>
    <property type="evidence" value="ECO:0007669"/>
    <property type="project" value="InterPro"/>
</dbReference>
<dbReference type="FunFam" id="1.50.40.10:FF:000090">
    <property type="entry name" value="Folate transporter 1, chloroplastic"/>
    <property type="match status" value="1"/>
</dbReference>
<dbReference type="InterPro" id="IPR023395">
    <property type="entry name" value="MCP_dom_sf"/>
</dbReference>
<feature type="repeat" description="Solcar" evidence="8">
    <location>
        <begin position="13"/>
        <end position="105"/>
    </location>
</feature>
<name>A0A0B7NVN6_9FUNG</name>
<protein>
    <submittedName>
        <fullName evidence="11">Uncharacterized protein</fullName>
    </submittedName>
</protein>
<keyword evidence="12" id="KW-1185">Reference proteome</keyword>
<evidence type="ECO:0000256" key="7">
    <source>
        <dbReference type="ARBA" id="ARBA00023136"/>
    </source>
</evidence>
<keyword evidence="7 8" id="KW-0472">Membrane</keyword>
<dbReference type="GO" id="GO:0016020">
    <property type="term" value="C:membrane"/>
    <property type="evidence" value="ECO:0007669"/>
    <property type="project" value="UniProtKB-SubCell"/>
</dbReference>
<evidence type="ECO:0000256" key="9">
    <source>
        <dbReference type="RuleBase" id="RU000488"/>
    </source>
</evidence>
<evidence type="ECO:0000256" key="8">
    <source>
        <dbReference type="PROSITE-ProRule" id="PRU00282"/>
    </source>
</evidence>
<feature type="repeat" description="Solcar" evidence="8">
    <location>
        <begin position="114"/>
        <end position="201"/>
    </location>
</feature>
<keyword evidence="5" id="KW-0677">Repeat</keyword>
<evidence type="ECO:0000256" key="5">
    <source>
        <dbReference type="ARBA" id="ARBA00022737"/>
    </source>
</evidence>
<keyword evidence="3 9" id="KW-0813">Transport</keyword>
<sequence length="313" mass="34997">MSTVKNGKSFTWSTHTDQAFAGFGAGMLSTALLHPLDLIKIRFQVDSARYSEKRPVVGGTIRSFKAIVKDEGVWRGLYRGVSPNMAGATFSWGFYFGWYSLIKKYMRKDREGKLSAVQHLTASAEAGALTALMANPLWVVKTRMCTTTHNTPDAYKGLLDGLKRLFVEEGFRGLYRGIVPALFGVSHGAIQFMVYEEMKKKRNEIRHKKGITSSEELNAQLSQTEYLLMASSSKVAATVATYPYQVLKSRLQNRATRDTYAGVIDCGKKLIQAEGYIGFYKGLAPNIFRVLPGTCITFLVYENLTQYFKKHAS</sequence>
<dbReference type="AlphaFoldDB" id="A0A0B7NVN6"/>
<dbReference type="Proteomes" id="UP000054107">
    <property type="component" value="Unassembled WGS sequence"/>
</dbReference>
<dbReference type="Pfam" id="PF00153">
    <property type="entry name" value="Mito_carr"/>
    <property type="match status" value="3"/>
</dbReference>
<dbReference type="EMBL" id="LN734002">
    <property type="protein sequence ID" value="CEP19069.1"/>
    <property type="molecule type" value="Genomic_DNA"/>
</dbReference>
<comment type="similarity">
    <text evidence="2 9">Belongs to the mitochondrial carrier (TC 2.A.29) family.</text>
</comment>
<keyword evidence="4 8" id="KW-0812">Transmembrane</keyword>
<dbReference type="STRING" id="35722.A0A0B7NVN6"/>
<proteinExistence type="inferred from homology"/>
<accession>A0A0B7NVN6</accession>
<feature type="repeat" description="Solcar" evidence="8">
    <location>
        <begin position="224"/>
        <end position="307"/>
    </location>
</feature>
<dbReference type="OrthoDB" id="428293at2759"/>
<keyword evidence="6 10" id="KW-1133">Transmembrane helix</keyword>
<evidence type="ECO:0000256" key="10">
    <source>
        <dbReference type="SAM" id="Phobius"/>
    </source>
</evidence>
<dbReference type="PROSITE" id="PS50920">
    <property type="entry name" value="SOLCAR"/>
    <property type="match status" value="3"/>
</dbReference>
<evidence type="ECO:0000256" key="6">
    <source>
        <dbReference type="ARBA" id="ARBA00022989"/>
    </source>
</evidence>